<dbReference type="EMBL" id="JAHZIK010000296">
    <property type="protein sequence ID" value="MBW7455061.1"/>
    <property type="molecule type" value="Genomic_DNA"/>
</dbReference>
<dbReference type="Proteomes" id="UP001519887">
    <property type="component" value="Unassembled WGS sequence"/>
</dbReference>
<protein>
    <recommendedName>
        <fullName evidence="4">AraC family transcriptional regulator</fullName>
    </recommendedName>
</protein>
<reference evidence="2 3" key="1">
    <citation type="submission" date="2021-07" db="EMBL/GenBank/DDBJ databases">
        <title>Paenibacillus radiodurans sp. nov., isolated from the southeastern edge of Tengger Desert.</title>
        <authorList>
            <person name="Zhang G."/>
        </authorList>
    </citation>
    <scope>NUCLEOTIDE SEQUENCE [LARGE SCALE GENOMIC DNA]</scope>
    <source>
        <strain evidence="2 3">CCM 7311</strain>
    </source>
</reference>
<keyword evidence="1" id="KW-1133">Transmembrane helix</keyword>
<feature type="transmembrane region" description="Helical" evidence="1">
    <location>
        <begin position="263"/>
        <end position="282"/>
    </location>
</feature>
<organism evidence="2 3">
    <name type="scientific">Paenibacillus sepulcri</name>
    <dbReference type="NCBI Taxonomy" id="359917"/>
    <lineage>
        <taxon>Bacteria</taxon>
        <taxon>Bacillati</taxon>
        <taxon>Bacillota</taxon>
        <taxon>Bacilli</taxon>
        <taxon>Bacillales</taxon>
        <taxon>Paenibacillaceae</taxon>
        <taxon>Paenibacillus</taxon>
    </lineage>
</organism>
<evidence type="ECO:0000313" key="3">
    <source>
        <dbReference type="Proteomes" id="UP001519887"/>
    </source>
</evidence>
<feature type="non-terminal residue" evidence="2">
    <location>
        <position position="454"/>
    </location>
</feature>
<gene>
    <name evidence="2" type="ORF">K0U00_13555</name>
</gene>
<keyword evidence="1" id="KW-0472">Membrane</keyword>
<keyword evidence="3" id="KW-1185">Reference proteome</keyword>
<name>A0ABS7C2E2_9BACL</name>
<comment type="caution">
    <text evidence="2">The sequence shown here is derived from an EMBL/GenBank/DDBJ whole genome shotgun (WGS) entry which is preliminary data.</text>
</comment>
<keyword evidence="1" id="KW-0812">Transmembrane</keyword>
<evidence type="ECO:0008006" key="4">
    <source>
        <dbReference type="Google" id="ProtNLM"/>
    </source>
</evidence>
<proteinExistence type="predicted"/>
<sequence length="454" mass="52605">MKRPWYYRMLLSYLPILLFISSFLFFIFFQELSAQSKRDAVKANHVLNLLAMNKVENSLNGIDYALVDFTLNNKVLNQFFQSKSKQNVVLNKEMLKEIETFKRQNPLVDSIYLVRSQDEIVLTERYMFSEDDFPENAYIREMEQSTGSMKWTSPHSYQEFAQSAPKNMVTLARSYFTPLGERCLVVANVKVDTLRLLVEQTYNPEVSFVSVTGADDTDILGNRGNLKDHQMLSETRSDYLNWTFRSGLVNGAFSKLAFEVSKFWIILGAITVILGLVAIVYVTRRNYRPLENVVSQIQSLGTGKPIKTGTNEFMLIESAIEDLKKRSTIMEKQQEEEITLRKKHFLYEVIEGIRHIREDEWADEMAKYNLPEALQGAQVLAIEIDNYAVFNRSFTKRDQFLFKYAIHNSATEIFHNYSLSCWSEWVSGKRLICIVLQSEHAGTERTRQACGEFL</sequence>
<accession>A0ABS7C2E2</accession>
<evidence type="ECO:0000313" key="2">
    <source>
        <dbReference type="EMBL" id="MBW7455061.1"/>
    </source>
</evidence>
<evidence type="ECO:0000256" key="1">
    <source>
        <dbReference type="SAM" id="Phobius"/>
    </source>
</evidence>